<reference evidence="2" key="2">
    <citation type="submission" date="2021-04" db="EMBL/GenBank/DDBJ databases">
        <authorList>
            <person name="Gilroy R."/>
        </authorList>
    </citation>
    <scope>NUCLEOTIDE SEQUENCE</scope>
    <source>
        <strain evidence="2">ChiBcec16_6824</strain>
    </source>
</reference>
<evidence type="ECO:0000313" key="2">
    <source>
        <dbReference type="EMBL" id="HIY21876.1"/>
    </source>
</evidence>
<feature type="transmembrane region" description="Helical" evidence="1">
    <location>
        <begin position="37"/>
        <end position="56"/>
    </location>
</feature>
<name>A0A9D1Y9D0_9FIRM</name>
<evidence type="ECO:0000256" key="1">
    <source>
        <dbReference type="SAM" id="Phobius"/>
    </source>
</evidence>
<comment type="caution">
    <text evidence="2">The sequence shown here is derived from an EMBL/GenBank/DDBJ whole genome shotgun (WGS) entry which is preliminary data.</text>
</comment>
<proteinExistence type="predicted"/>
<organism evidence="2 3">
    <name type="scientific">Candidatus Flavonifractor merdigallinarum</name>
    <dbReference type="NCBI Taxonomy" id="2838589"/>
    <lineage>
        <taxon>Bacteria</taxon>
        <taxon>Bacillati</taxon>
        <taxon>Bacillota</taxon>
        <taxon>Clostridia</taxon>
        <taxon>Eubacteriales</taxon>
        <taxon>Oscillospiraceae</taxon>
        <taxon>Flavonifractor</taxon>
    </lineage>
</organism>
<protein>
    <recommendedName>
        <fullName evidence="4">Zn-finger containing protein</fullName>
    </recommendedName>
</protein>
<sequence length="129" mass="15372">MNWLRRMMYGRYGGDQLSCFLLVVYVLLTLLSGLPHLWALSWLALAILVWSFFRMFSRNYNQRRAENARFLTLAGPALRWLKMRRTILRDREHRYFRCPNCGQYLRVPRGMGRVTINCRSCGVSFEEKS</sequence>
<keyword evidence="1" id="KW-0472">Membrane</keyword>
<feature type="transmembrane region" description="Helical" evidence="1">
    <location>
        <begin position="12"/>
        <end position="31"/>
    </location>
</feature>
<dbReference type="Proteomes" id="UP000823868">
    <property type="component" value="Unassembled WGS sequence"/>
</dbReference>
<gene>
    <name evidence="2" type="ORF">H9841_08255</name>
</gene>
<keyword evidence="1" id="KW-1133">Transmembrane helix</keyword>
<reference evidence="2" key="1">
    <citation type="journal article" date="2021" name="PeerJ">
        <title>Extensive microbial diversity within the chicken gut microbiome revealed by metagenomics and culture.</title>
        <authorList>
            <person name="Gilroy R."/>
            <person name="Ravi A."/>
            <person name="Getino M."/>
            <person name="Pursley I."/>
            <person name="Horton D.L."/>
            <person name="Alikhan N.F."/>
            <person name="Baker D."/>
            <person name="Gharbi K."/>
            <person name="Hall N."/>
            <person name="Watson M."/>
            <person name="Adriaenssens E.M."/>
            <person name="Foster-Nyarko E."/>
            <person name="Jarju S."/>
            <person name="Secka A."/>
            <person name="Antonio M."/>
            <person name="Oren A."/>
            <person name="Chaudhuri R.R."/>
            <person name="La Ragione R."/>
            <person name="Hildebrand F."/>
            <person name="Pallen M.J."/>
        </authorList>
    </citation>
    <scope>NUCLEOTIDE SEQUENCE</scope>
    <source>
        <strain evidence="2">ChiBcec16_6824</strain>
    </source>
</reference>
<dbReference type="EMBL" id="DXDX01000148">
    <property type="protein sequence ID" value="HIY21876.1"/>
    <property type="molecule type" value="Genomic_DNA"/>
</dbReference>
<accession>A0A9D1Y9D0</accession>
<keyword evidence="1" id="KW-0812">Transmembrane</keyword>
<dbReference type="AlphaFoldDB" id="A0A9D1Y9D0"/>
<evidence type="ECO:0008006" key="4">
    <source>
        <dbReference type="Google" id="ProtNLM"/>
    </source>
</evidence>
<evidence type="ECO:0000313" key="3">
    <source>
        <dbReference type="Proteomes" id="UP000823868"/>
    </source>
</evidence>